<name>A0ABS0XS10_9SPHN</name>
<sequence>MAKFIERCLRDGVRLISIAGDDAEKVELEVDLVVIGDGSDEGRFLVTAAHPGEPLNEVLEFASSWVCDREGLLEVRL</sequence>
<keyword evidence="2" id="KW-1185">Reference proteome</keyword>
<reference evidence="2" key="1">
    <citation type="submission" date="2020-12" db="EMBL/GenBank/DDBJ databases">
        <title>Hymenobacter sp.</title>
        <authorList>
            <person name="Kim M.K."/>
        </authorList>
    </citation>
    <scope>NUCLEOTIDE SEQUENCE [LARGE SCALE GENOMIC DNA]</scope>
    <source>
        <strain evidence="2">BT553</strain>
    </source>
</reference>
<evidence type="ECO:0000313" key="2">
    <source>
        <dbReference type="Proteomes" id="UP000640426"/>
    </source>
</evidence>
<gene>
    <name evidence="1" type="ORF">JAO74_13490</name>
</gene>
<accession>A0ABS0XS10</accession>
<proteinExistence type="predicted"/>
<dbReference type="EMBL" id="JAELXS010000007">
    <property type="protein sequence ID" value="MBJ6122807.1"/>
    <property type="molecule type" value="Genomic_DNA"/>
</dbReference>
<dbReference type="Proteomes" id="UP000640426">
    <property type="component" value="Unassembled WGS sequence"/>
</dbReference>
<organism evidence="1 2">
    <name type="scientific">Sphingomonas mollis</name>
    <dbReference type="NCBI Taxonomy" id="2795726"/>
    <lineage>
        <taxon>Bacteria</taxon>
        <taxon>Pseudomonadati</taxon>
        <taxon>Pseudomonadota</taxon>
        <taxon>Alphaproteobacteria</taxon>
        <taxon>Sphingomonadales</taxon>
        <taxon>Sphingomonadaceae</taxon>
        <taxon>Sphingomonas</taxon>
    </lineage>
</organism>
<comment type="caution">
    <text evidence="1">The sequence shown here is derived from an EMBL/GenBank/DDBJ whole genome shotgun (WGS) entry which is preliminary data.</text>
</comment>
<evidence type="ECO:0000313" key="1">
    <source>
        <dbReference type="EMBL" id="MBJ6122807.1"/>
    </source>
</evidence>
<protein>
    <submittedName>
        <fullName evidence="1">Uncharacterized protein</fullName>
    </submittedName>
</protein>